<dbReference type="InterPro" id="IPR035437">
    <property type="entry name" value="SNase_OB-fold_sf"/>
</dbReference>
<keyword evidence="1" id="KW-0812">Transmembrane</keyword>
<dbReference type="AlphaFoldDB" id="A0A6I4SMF2"/>
<keyword evidence="1" id="KW-0472">Membrane</keyword>
<feature type="transmembrane region" description="Helical" evidence="1">
    <location>
        <begin position="23"/>
        <end position="44"/>
    </location>
</feature>
<dbReference type="Proteomes" id="UP000468943">
    <property type="component" value="Unassembled WGS sequence"/>
</dbReference>
<sequence length="173" mass="19521">MARTPRFHTKPLRRRHNTWLKRIMPWLSFLVVVGAAVIIMRLPIGGGDWERVDTRFSLCEDRDSNGCVIDGDTIMFGQGKTARKIRLTGYNAPEMTGECPAESALAIQSRGALQSWLNQGPFDMSEGADPPYDQYGRELRSLKRGDEWLSEVMVARELAQETGWGFVRGGWCS</sequence>
<dbReference type="RefSeq" id="WP_160597256.1">
    <property type="nucleotide sequence ID" value="NZ_WTYS01000001.1"/>
</dbReference>
<keyword evidence="3" id="KW-1185">Reference proteome</keyword>
<dbReference type="SUPFAM" id="SSF50199">
    <property type="entry name" value="Staphylococcal nuclease"/>
    <property type="match status" value="1"/>
</dbReference>
<evidence type="ECO:0000313" key="3">
    <source>
        <dbReference type="Proteomes" id="UP000468943"/>
    </source>
</evidence>
<accession>A0A6I4SMF2</accession>
<gene>
    <name evidence="2" type="ORF">GRI36_03780</name>
</gene>
<evidence type="ECO:0000256" key="1">
    <source>
        <dbReference type="SAM" id="Phobius"/>
    </source>
</evidence>
<dbReference type="EMBL" id="WTYS01000001">
    <property type="protein sequence ID" value="MXO55997.1"/>
    <property type="molecule type" value="Genomic_DNA"/>
</dbReference>
<comment type="caution">
    <text evidence="2">The sequence shown here is derived from an EMBL/GenBank/DDBJ whole genome shotgun (WGS) entry which is preliminary data.</text>
</comment>
<dbReference type="Gene3D" id="2.40.50.90">
    <property type="match status" value="1"/>
</dbReference>
<proteinExistence type="predicted"/>
<name>A0A6I4SMF2_9SPHN</name>
<organism evidence="2 3">
    <name type="scientific">Pontixanthobacter gangjinensis</name>
    <dbReference type="NCBI Taxonomy" id="1028742"/>
    <lineage>
        <taxon>Bacteria</taxon>
        <taxon>Pseudomonadati</taxon>
        <taxon>Pseudomonadota</taxon>
        <taxon>Alphaproteobacteria</taxon>
        <taxon>Sphingomonadales</taxon>
        <taxon>Erythrobacteraceae</taxon>
        <taxon>Pontixanthobacter</taxon>
    </lineage>
</organism>
<evidence type="ECO:0000313" key="2">
    <source>
        <dbReference type="EMBL" id="MXO55997.1"/>
    </source>
</evidence>
<reference evidence="2 3" key="1">
    <citation type="submission" date="2019-12" db="EMBL/GenBank/DDBJ databases">
        <title>Genomic-based taxomic classification of the family Erythrobacteraceae.</title>
        <authorList>
            <person name="Xu L."/>
        </authorList>
    </citation>
    <scope>NUCLEOTIDE SEQUENCE [LARGE SCALE GENOMIC DNA]</scope>
    <source>
        <strain evidence="2 3">JCM 17802</strain>
    </source>
</reference>
<protein>
    <submittedName>
        <fullName evidence="2">Uncharacterized protein</fullName>
    </submittedName>
</protein>
<keyword evidence="1" id="KW-1133">Transmembrane helix</keyword>
<dbReference type="OrthoDB" id="7469880at2"/>